<dbReference type="PANTHER" id="PTHR47829">
    <property type="entry name" value="HYDROLASE, PUTATIVE (AFU_ORTHOLOGUE AFUA_1G12880)-RELATED"/>
    <property type="match status" value="1"/>
</dbReference>
<sequence length="345" mass="37868">MAAAQKKAPELDPAVLTRWLQGEGVEVAGELEISLLGGGRSNLTYAVHDGVHRWVVRRPPQGQVLATAHDMVREFRAISALHGTDVAVPEPIALCEDVELIGVPFYVMGQVEGTVYRSAPQLEEIGPARTRQVALRMVDTLAELHKIDPATVGLDDFGRPQGFNARQVKRWTKQLKGSWHRDLVGADELIDRLSKNPPETQSASIVHGDYRIDNLMFDDEDEVVALFDWELATLADPLNDVALFLVYQNVEKLGSESTGALLGNATTAPGYPTEQELLERYVQSTGSDLHDLDFAVALASFKLAVIIEGIHYRYVQGKAVGEGFAEAGELVEPLIRAGLDRLKTR</sequence>
<evidence type="ECO:0000313" key="3">
    <source>
        <dbReference type="Proteomes" id="UP000824190"/>
    </source>
</evidence>
<evidence type="ECO:0000259" key="1">
    <source>
        <dbReference type="Pfam" id="PF01636"/>
    </source>
</evidence>
<dbReference type="InterPro" id="IPR011009">
    <property type="entry name" value="Kinase-like_dom_sf"/>
</dbReference>
<comment type="caution">
    <text evidence="2">The sequence shown here is derived from an EMBL/GenBank/DDBJ whole genome shotgun (WGS) entry which is preliminary data.</text>
</comment>
<dbReference type="AlphaFoldDB" id="A0A9D1RR24"/>
<protein>
    <submittedName>
        <fullName evidence="2">Phosphotransferase family protein</fullName>
    </submittedName>
</protein>
<dbReference type="EMBL" id="DXGC01000113">
    <property type="protein sequence ID" value="HIW92599.1"/>
    <property type="molecule type" value="Genomic_DNA"/>
</dbReference>
<dbReference type="InterPro" id="IPR002575">
    <property type="entry name" value="Aminoglycoside_PTrfase"/>
</dbReference>
<dbReference type="Proteomes" id="UP000824190">
    <property type="component" value="Unassembled WGS sequence"/>
</dbReference>
<name>A0A9D1RR24_9CORY</name>
<dbReference type="InterPro" id="IPR041726">
    <property type="entry name" value="ACAD10_11_N"/>
</dbReference>
<organism evidence="2 3">
    <name type="scientific">Candidatus Corynebacterium avicola</name>
    <dbReference type="NCBI Taxonomy" id="2838527"/>
    <lineage>
        <taxon>Bacteria</taxon>
        <taxon>Bacillati</taxon>
        <taxon>Actinomycetota</taxon>
        <taxon>Actinomycetes</taxon>
        <taxon>Mycobacteriales</taxon>
        <taxon>Corynebacteriaceae</taxon>
        <taxon>Corynebacterium</taxon>
    </lineage>
</organism>
<dbReference type="InterPro" id="IPR052898">
    <property type="entry name" value="ACAD10-like"/>
</dbReference>
<gene>
    <name evidence="2" type="ORF">H9870_13180</name>
</gene>
<dbReference type="CDD" id="cd05154">
    <property type="entry name" value="ACAD10_11_N-like"/>
    <property type="match status" value="1"/>
</dbReference>
<feature type="domain" description="Aminoglycoside phosphotransferase" evidence="1">
    <location>
        <begin position="33"/>
        <end position="255"/>
    </location>
</feature>
<dbReference type="Gene3D" id="3.30.200.20">
    <property type="entry name" value="Phosphorylase Kinase, domain 1"/>
    <property type="match status" value="1"/>
</dbReference>
<dbReference type="PANTHER" id="PTHR47829:SF1">
    <property type="entry name" value="HAD FAMILY PHOSPHATASE"/>
    <property type="match status" value="1"/>
</dbReference>
<dbReference type="Pfam" id="PF01636">
    <property type="entry name" value="APH"/>
    <property type="match status" value="1"/>
</dbReference>
<evidence type="ECO:0000313" key="2">
    <source>
        <dbReference type="EMBL" id="HIW92599.1"/>
    </source>
</evidence>
<accession>A0A9D1RR24</accession>
<proteinExistence type="predicted"/>
<reference evidence="2" key="1">
    <citation type="journal article" date="2021" name="PeerJ">
        <title>Extensive microbial diversity within the chicken gut microbiome revealed by metagenomics and culture.</title>
        <authorList>
            <person name="Gilroy R."/>
            <person name="Ravi A."/>
            <person name="Getino M."/>
            <person name="Pursley I."/>
            <person name="Horton D.L."/>
            <person name="Alikhan N.F."/>
            <person name="Baker D."/>
            <person name="Gharbi K."/>
            <person name="Hall N."/>
            <person name="Watson M."/>
            <person name="Adriaenssens E.M."/>
            <person name="Foster-Nyarko E."/>
            <person name="Jarju S."/>
            <person name="Secka A."/>
            <person name="Antonio M."/>
            <person name="Oren A."/>
            <person name="Chaudhuri R.R."/>
            <person name="La Ragione R."/>
            <person name="Hildebrand F."/>
            <person name="Pallen M.J."/>
        </authorList>
    </citation>
    <scope>NUCLEOTIDE SEQUENCE</scope>
    <source>
        <strain evidence="2">CHK32-1732</strain>
    </source>
</reference>
<dbReference type="SUPFAM" id="SSF56112">
    <property type="entry name" value="Protein kinase-like (PK-like)"/>
    <property type="match status" value="1"/>
</dbReference>
<dbReference type="Gene3D" id="3.90.1200.10">
    <property type="match status" value="1"/>
</dbReference>
<reference evidence="2" key="2">
    <citation type="submission" date="2021-04" db="EMBL/GenBank/DDBJ databases">
        <authorList>
            <person name="Gilroy R."/>
        </authorList>
    </citation>
    <scope>NUCLEOTIDE SEQUENCE</scope>
    <source>
        <strain evidence="2">CHK32-1732</strain>
    </source>
</reference>